<comment type="caution">
    <text evidence="1">The sequence shown here is derived from an EMBL/GenBank/DDBJ whole genome shotgun (WGS) entry which is preliminary data.</text>
</comment>
<protein>
    <submittedName>
        <fullName evidence="1">Uncharacterized protein</fullName>
    </submittedName>
</protein>
<gene>
    <name evidence="1" type="ORF">Fmac_017852</name>
</gene>
<proteinExistence type="predicted"/>
<reference evidence="1 2" key="1">
    <citation type="submission" date="2024-08" db="EMBL/GenBank/DDBJ databases">
        <title>Insights into the chromosomal genome structure of Flemingia macrophylla.</title>
        <authorList>
            <person name="Ding Y."/>
            <person name="Zhao Y."/>
            <person name="Bi W."/>
            <person name="Wu M."/>
            <person name="Zhao G."/>
            <person name="Gong Y."/>
            <person name="Li W."/>
            <person name="Zhang P."/>
        </authorList>
    </citation>
    <scope>NUCLEOTIDE SEQUENCE [LARGE SCALE GENOMIC DNA]</scope>
    <source>
        <strain evidence="1">DYQJB</strain>
        <tissue evidence="1">Leaf</tissue>
    </source>
</reference>
<accession>A0ABD1M3H6</accession>
<dbReference type="EMBL" id="JBGMDY010000006">
    <property type="protein sequence ID" value="KAL2330271.1"/>
    <property type="molecule type" value="Genomic_DNA"/>
</dbReference>
<organism evidence="1 2">
    <name type="scientific">Flemingia macrophylla</name>
    <dbReference type="NCBI Taxonomy" id="520843"/>
    <lineage>
        <taxon>Eukaryota</taxon>
        <taxon>Viridiplantae</taxon>
        <taxon>Streptophyta</taxon>
        <taxon>Embryophyta</taxon>
        <taxon>Tracheophyta</taxon>
        <taxon>Spermatophyta</taxon>
        <taxon>Magnoliopsida</taxon>
        <taxon>eudicotyledons</taxon>
        <taxon>Gunneridae</taxon>
        <taxon>Pentapetalae</taxon>
        <taxon>rosids</taxon>
        <taxon>fabids</taxon>
        <taxon>Fabales</taxon>
        <taxon>Fabaceae</taxon>
        <taxon>Papilionoideae</taxon>
        <taxon>50 kb inversion clade</taxon>
        <taxon>NPAAA clade</taxon>
        <taxon>indigoferoid/millettioid clade</taxon>
        <taxon>Phaseoleae</taxon>
        <taxon>Flemingia</taxon>
    </lineage>
</organism>
<dbReference type="Proteomes" id="UP001603857">
    <property type="component" value="Unassembled WGS sequence"/>
</dbReference>
<evidence type="ECO:0000313" key="2">
    <source>
        <dbReference type="Proteomes" id="UP001603857"/>
    </source>
</evidence>
<dbReference type="AlphaFoldDB" id="A0ABD1M3H6"/>
<keyword evidence="2" id="KW-1185">Reference proteome</keyword>
<evidence type="ECO:0000313" key="1">
    <source>
        <dbReference type="EMBL" id="KAL2330271.1"/>
    </source>
</evidence>
<name>A0ABD1M3H6_9FABA</name>
<sequence length="89" mass="9917">MTNHFNQQPTMEEMMVMINGLKDGKDSLLVLDRGLMAQGPRDLQPFSAMIEAEDIPQDYKIPKAVVLALGSQTLSQSLLLGCQHMSLER</sequence>